<feature type="region of interest" description="Disordered" evidence="5">
    <location>
        <begin position="203"/>
        <end position="237"/>
    </location>
</feature>
<organism evidence="7">
    <name type="scientific">Anopheles atroparvus</name>
    <name type="common">European mosquito</name>
    <dbReference type="NCBI Taxonomy" id="41427"/>
    <lineage>
        <taxon>Eukaryota</taxon>
        <taxon>Metazoa</taxon>
        <taxon>Ecdysozoa</taxon>
        <taxon>Arthropoda</taxon>
        <taxon>Hexapoda</taxon>
        <taxon>Insecta</taxon>
        <taxon>Pterygota</taxon>
        <taxon>Neoptera</taxon>
        <taxon>Endopterygota</taxon>
        <taxon>Diptera</taxon>
        <taxon>Nematocera</taxon>
        <taxon>Culicoidea</taxon>
        <taxon>Culicidae</taxon>
        <taxon>Anophelinae</taxon>
        <taxon>Anopheles</taxon>
    </lineage>
</organism>
<sequence>MEYSCYMDEPQILETSMQSVIDEVDSCLERIMDRRSSRSSDSYTNSLSAESTLGDIFERNISDQRGSDGDSDSTIVLDHNYTNAQEPISIVDETPPRPPRAAAYTESDSQPIILPDVLPLPRLLPADDVIDLSNSFVSQARNPPANGNLDVIELSSDEDSASTSRTGTSGRSAFADRLLHELELLQQMGNEFGVPLCRRHHQDITQHRRTSRATCTSRARHGSNSIQTDTLGSASNSSSIDVLTTSAMSSIPPPAVTTSNGTEQNASVSCPICYESLLNRKLLSTVCGHMFCEPCLRAALKVCKKCPICKRAIKHASHTHPIYLPIN</sequence>
<name>A0A8W7NYL7_ANOAO</name>
<evidence type="ECO:0000256" key="2">
    <source>
        <dbReference type="ARBA" id="ARBA00022771"/>
    </source>
</evidence>
<dbReference type="Gene3D" id="3.30.40.10">
    <property type="entry name" value="Zinc/RING finger domain, C3HC4 (zinc finger)"/>
    <property type="match status" value="1"/>
</dbReference>
<protein>
    <recommendedName>
        <fullName evidence="6">RING-type domain-containing protein</fullName>
    </recommendedName>
</protein>
<dbReference type="EnsemblMetazoa" id="AATE021910-RA">
    <property type="protein sequence ID" value="AATE021910-PA.1"/>
    <property type="gene ID" value="AATE021910"/>
</dbReference>
<dbReference type="InterPro" id="IPR047134">
    <property type="entry name" value="RNF4"/>
</dbReference>
<dbReference type="AlphaFoldDB" id="A0A8W7NYL7"/>
<dbReference type="InterPro" id="IPR001841">
    <property type="entry name" value="Znf_RING"/>
</dbReference>
<dbReference type="PROSITE" id="PS00518">
    <property type="entry name" value="ZF_RING_1"/>
    <property type="match status" value="1"/>
</dbReference>
<evidence type="ECO:0000256" key="1">
    <source>
        <dbReference type="ARBA" id="ARBA00022723"/>
    </source>
</evidence>
<dbReference type="InterPro" id="IPR017907">
    <property type="entry name" value="Znf_RING_CS"/>
</dbReference>
<evidence type="ECO:0000256" key="5">
    <source>
        <dbReference type="SAM" id="MobiDB-lite"/>
    </source>
</evidence>
<evidence type="ECO:0000256" key="3">
    <source>
        <dbReference type="ARBA" id="ARBA00022833"/>
    </source>
</evidence>
<proteinExistence type="predicted"/>
<dbReference type="InterPro" id="IPR013083">
    <property type="entry name" value="Znf_RING/FYVE/PHD"/>
</dbReference>
<dbReference type="PANTHER" id="PTHR23041">
    <property type="entry name" value="RING FINGER DOMAIN-CONTAINING"/>
    <property type="match status" value="1"/>
</dbReference>
<evidence type="ECO:0000313" key="7">
    <source>
        <dbReference type="EnsemblMetazoa" id="AATE021910-PA.1"/>
    </source>
</evidence>
<keyword evidence="1" id="KW-0479">Metal-binding</keyword>
<dbReference type="Pfam" id="PF13639">
    <property type="entry name" value="zf-RING_2"/>
    <property type="match status" value="1"/>
</dbReference>
<dbReference type="SUPFAM" id="SSF57850">
    <property type="entry name" value="RING/U-box"/>
    <property type="match status" value="1"/>
</dbReference>
<feature type="compositionally biased region" description="Polar residues" evidence="5">
    <location>
        <begin position="222"/>
        <end position="237"/>
    </location>
</feature>
<reference evidence="7" key="1">
    <citation type="submission" date="2022-08" db="UniProtKB">
        <authorList>
            <consortium name="EnsemblMetazoa"/>
        </authorList>
    </citation>
    <scope>IDENTIFICATION</scope>
    <source>
        <strain evidence="7">EBRO</strain>
    </source>
</reference>
<dbReference type="PROSITE" id="PS50089">
    <property type="entry name" value="ZF_RING_2"/>
    <property type="match status" value="1"/>
</dbReference>
<keyword evidence="2 4" id="KW-0863">Zinc-finger</keyword>
<dbReference type="GO" id="GO:0008270">
    <property type="term" value="F:zinc ion binding"/>
    <property type="evidence" value="ECO:0007669"/>
    <property type="project" value="UniProtKB-KW"/>
</dbReference>
<dbReference type="PANTHER" id="PTHR23041:SF78">
    <property type="entry name" value="E3 UBIQUITIN-PROTEIN LIGASE RNF4"/>
    <property type="match status" value="1"/>
</dbReference>
<keyword evidence="3" id="KW-0862">Zinc</keyword>
<feature type="domain" description="RING-type" evidence="6">
    <location>
        <begin position="270"/>
        <end position="310"/>
    </location>
</feature>
<evidence type="ECO:0000259" key="6">
    <source>
        <dbReference type="PROSITE" id="PS50089"/>
    </source>
</evidence>
<dbReference type="SMART" id="SM00184">
    <property type="entry name" value="RING"/>
    <property type="match status" value="1"/>
</dbReference>
<evidence type="ECO:0000256" key="4">
    <source>
        <dbReference type="PROSITE-ProRule" id="PRU00175"/>
    </source>
</evidence>
<accession>A0A8W7NYL7</accession>